<proteinExistence type="predicted"/>
<organism evidence="1">
    <name type="scientific">Trepomonas sp. PC1</name>
    <dbReference type="NCBI Taxonomy" id="1076344"/>
    <lineage>
        <taxon>Eukaryota</taxon>
        <taxon>Metamonada</taxon>
        <taxon>Diplomonadida</taxon>
        <taxon>Hexamitidae</taxon>
        <taxon>Hexamitinae</taxon>
        <taxon>Trepomonas</taxon>
    </lineage>
</organism>
<gene>
    <name evidence="1" type="ORF">TPC1_30609</name>
</gene>
<feature type="non-terminal residue" evidence="1">
    <location>
        <position position="1"/>
    </location>
</feature>
<evidence type="ECO:0000313" key="1">
    <source>
        <dbReference type="EMBL" id="JAP89896.1"/>
    </source>
</evidence>
<protein>
    <submittedName>
        <fullName evidence="1">Uncharacterized protein</fullName>
    </submittedName>
</protein>
<dbReference type="AlphaFoldDB" id="A0A146K2H4"/>
<reference evidence="1" key="1">
    <citation type="submission" date="2015-07" db="EMBL/GenBank/DDBJ databases">
        <title>Adaptation to a free-living lifestyle via gene acquisitions in the diplomonad Trepomonas sp. PC1.</title>
        <authorList>
            <person name="Xu F."/>
            <person name="Jerlstrom-Hultqvist J."/>
            <person name="Kolisko M."/>
            <person name="Simpson A.G.B."/>
            <person name="Roger A.J."/>
            <person name="Svard S.G."/>
            <person name="Andersson J.O."/>
        </authorList>
    </citation>
    <scope>NUCLEOTIDE SEQUENCE</scope>
    <source>
        <strain evidence="1">PC1</strain>
    </source>
</reference>
<sequence>KISNVEKISNKSIAIQYSRDYSIPVEILQIKELQALQISSSCNNFTYFDKLNTKTISFKYQLSEVPEQILKMKDLEEVQFLVKPDNFQKFSAYLFKVVSFGYPIEEIPIEVLQMQNLKEIKLLCQPKGYKNFDKCLEKKINIKFSNKIINQDFLQFTGMDFLQFDCLATKIPEHFFDERIGLVNRIQFNNLHYLPSLEEIDRLLLSGCQFIQLNGKTLKNHICVRNQSSLNLYRNQINFIKRYQWFPSIEVVNVYCKIGAEFIEALKVIESSGITINFIKKQNQQVMKEISDLGYNVLVNGQEWNQRSTWRLGDVLELKNSYDPEIFQNERIKSVKMLIFNNADVSNFMNADWSNLCSGVEIKIMNGSFFNAEQITKLIQFGFILQNVTQIELNHSLPIESVVEVLSQSYLNVEEVQVKEHFMEQIMSPQFLSQMMHKTLNILDIEPTQQQIEFIQNHLVTVKLKGKLVENFTMLHSNDSLTLCKNYDIQYVKNLQLFSDLRQIRFRGCSAKNFLQNNPTFFRNEVMAIFTGFKPSQFEQSC</sequence>
<feature type="non-terminal residue" evidence="1">
    <location>
        <position position="542"/>
    </location>
</feature>
<dbReference type="EMBL" id="GDID01006710">
    <property type="protein sequence ID" value="JAP89896.1"/>
    <property type="molecule type" value="Transcribed_RNA"/>
</dbReference>
<name>A0A146K2H4_9EUKA</name>
<accession>A0A146K2H4</accession>